<dbReference type="GO" id="GO:0004252">
    <property type="term" value="F:serine-type endopeptidase activity"/>
    <property type="evidence" value="ECO:0007669"/>
    <property type="project" value="InterPro"/>
</dbReference>
<feature type="active site" evidence="5">
    <location>
        <position position="43"/>
    </location>
</feature>
<dbReference type="InterPro" id="IPR000223">
    <property type="entry name" value="Pept_S26A_signal_pept_1"/>
</dbReference>
<dbReference type="InterPro" id="IPR019758">
    <property type="entry name" value="Pept_S26A_signal_pept_1_CS"/>
</dbReference>
<dbReference type="InterPro" id="IPR019757">
    <property type="entry name" value="Pept_S26A_signal_pept_1_Lys-AS"/>
</dbReference>
<evidence type="ECO:0000256" key="4">
    <source>
        <dbReference type="ARBA" id="ARBA00022801"/>
    </source>
</evidence>
<dbReference type="GO" id="GO:0006465">
    <property type="term" value="P:signal peptide processing"/>
    <property type="evidence" value="ECO:0007669"/>
    <property type="project" value="InterPro"/>
</dbReference>
<evidence type="ECO:0000256" key="2">
    <source>
        <dbReference type="ARBA" id="ARBA00009370"/>
    </source>
</evidence>
<keyword evidence="6" id="KW-1133">Transmembrane helix</keyword>
<dbReference type="InterPro" id="IPR019533">
    <property type="entry name" value="Peptidase_S26"/>
</dbReference>
<keyword evidence="6" id="KW-0472">Membrane</keyword>
<accession>A0A955RJ71</accession>
<dbReference type="AlphaFoldDB" id="A0A955RJ71"/>
<dbReference type="GO" id="GO:0009003">
    <property type="term" value="F:signal peptidase activity"/>
    <property type="evidence" value="ECO:0007669"/>
    <property type="project" value="UniProtKB-EC"/>
</dbReference>
<keyword evidence="4 6" id="KW-0378">Hydrolase</keyword>
<dbReference type="Gene3D" id="2.10.109.10">
    <property type="entry name" value="Umud Fragment, subunit A"/>
    <property type="match status" value="1"/>
</dbReference>
<dbReference type="PANTHER" id="PTHR43390:SF1">
    <property type="entry name" value="CHLOROPLAST PROCESSING PEPTIDASE"/>
    <property type="match status" value="1"/>
</dbReference>
<comment type="similarity">
    <text evidence="2 6">Belongs to the peptidase S26 family.</text>
</comment>
<proteinExistence type="inferred from homology"/>
<dbReference type="NCBIfam" id="TIGR02227">
    <property type="entry name" value="sigpep_I_bact"/>
    <property type="match status" value="1"/>
</dbReference>
<dbReference type="PANTHER" id="PTHR43390">
    <property type="entry name" value="SIGNAL PEPTIDASE I"/>
    <property type="match status" value="1"/>
</dbReference>
<feature type="active site" evidence="5">
    <location>
        <position position="93"/>
    </location>
</feature>
<dbReference type="SUPFAM" id="SSF51306">
    <property type="entry name" value="LexA/Signal peptidase"/>
    <property type="match status" value="1"/>
</dbReference>
<dbReference type="PROSITE" id="PS00761">
    <property type="entry name" value="SPASE_I_3"/>
    <property type="match status" value="1"/>
</dbReference>
<comment type="caution">
    <text evidence="8">The sequence shown here is derived from an EMBL/GenBank/DDBJ whole genome shotgun (WGS) entry which is preliminary data.</text>
</comment>
<gene>
    <name evidence="8" type="primary">lepB</name>
    <name evidence="8" type="ORF">KC909_01850</name>
</gene>
<dbReference type="EC" id="3.4.21.89" evidence="3 6"/>
<comment type="subcellular location">
    <subcellularLocation>
        <location evidence="6">Membrane</location>
        <topology evidence="6">Single-pass type II membrane protein</topology>
    </subcellularLocation>
</comment>
<dbReference type="PROSITE" id="PS00760">
    <property type="entry name" value="SPASE_I_2"/>
    <property type="match status" value="1"/>
</dbReference>
<dbReference type="CDD" id="cd06530">
    <property type="entry name" value="S26_SPase_I"/>
    <property type="match status" value="1"/>
</dbReference>
<dbReference type="Proteomes" id="UP000783287">
    <property type="component" value="Unassembled WGS sequence"/>
</dbReference>
<dbReference type="PRINTS" id="PR00727">
    <property type="entry name" value="LEADERPTASE"/>
</dbReference>
<evidence type="ECO:0000256" key="6">
    <source>
        <dbReference type="RuleBase" id="RU362042"/>
    </source>
</evidence>
<evidence type="ECO:0000259" key="7">
    <source>
        <dbReference type="Pfam" id="PF10502"/>
    </source>
</evidence>
<dbReference type="Pfam" id="PF10502">
    <property type="entry name" value="Peptidase_S26"/>
    <property type="match status" value="1"/>
</dbReference>
<keyword evidence="6" id="KW-0812">Transmembrane</keyword>
<evidence type="ECO:0000313" key="8">
    <source>
        <dbReference type="EMBL" id="MCA9383085.1"/>
    </source>
</evidence>
<name>A0A955RJ71_9BACT</name>
<feature type="domain" description="Peptidase S26" evidence="7">
    <location>
        <begin position="14"/>
        <end position="186"/>
    </location>
</feature>
<protein>
    <recommendedName>
        <fullName evidence="3 6">Signal peptidase I</fullName>
        <ecNumber evidence="3 6">3.4.21.89</ecNumber>
    </recommendedName>
</protein>
<sequence length="207" mass="23556">MNENGTKIKKAIVDIFETLVIALAISIVIYLTIAIPNQVDGVSMEPNFKHNEFLLTNKTIQWLGQTSFGQNFNYDYKRGDVIIFHNGESDLIKRIIAVGGDTIRIEDDSIFVNDKKVDEKYIPITIRTEASDSSNAFLVEGETITVPEGSYFVMGDNRENSKDSRLADVGFVDRENIRGKVFFRYWPLNKFGIIKRGEFTEIEIQTT</sequence>
<organism evidence="8 9">
    <name type="scientific">Candidatus Dojkabacteria bacterium</name>
    <dbReference type="NCBI Taxonomy" id="2099670"/>
    <lineage>
        <taxon>Bacteria</taxon>
        <taxon>Candidatus Dojkabacteria</taxon>
    </lineage>
</organism>
<reference evidence="8" key="2">
    <citation type="journal article" date="2021" name="Microbiome">
        <title>Successional dynamics and alternative stable states in a saline activated sludge microbial community over 9 years.</title>
        <authorList>
            <person name="Wang Y."/>
            <person name="Ye J."/>
            <person name="Ju F."/>
            <person name="Liu L."/>
            <person name="Boyd J.A."/>
            <person name="Deng Y."/>
            <person name="Parks D.H."/>
            <person name="Jiang X."/>
            <person name="Yin X."/>
            <person name="Woodcroft B.J."/>
            <person name="Tyson G.W."/>
            <person name="Hugenholtz P."/>
            <person name="Polz M.F."/>
            <person name="Zhang T."/>
        </authorList>
    </citation>
    <scope>NUCLEOTIDE SEQUENCE</scope>
    <source>
        <strain evidence="8">HKST-UBA14</strain>
    </source>
</reference>
<evidence type="ECO:0000256" key="5">
    <source>
        <dbReference type="PIRSR" id="PIRSR600223-1"/>
    </source>
</evidence>
<comment type="catalytic activity">
    <reaction evidence="1 6">
        <text>Cleavage of hydrophobic, N-terminal signal or leader sequences from secreted and periplasmic proteins.</text>
        <dbReference type="EC" id="3.4.21.89"/>
    </reaction>
</comment>
<evidence type="ECO:0000256" key="3">
    <source>
        <dbReference type="ARBA" id="ARBA00013208"/>
    </source>
</evidence>
<evidence type="ECO:0000256" key="1">
    <source>
        <dbReference type="ARBA" id="ARBA00000677"/>
    </source>
</evidence>
<dbReference type="InterPro" id="IPR036286">
    <property type="entry name" value="LexA/Signal_pep-like_sf"/>
</dbReference>
<feature type="transmembrane region" description="Helical" evidence="6">
    <location>
        <begin position="12"/>
        <end position="33"/>
    </location>
</feature>
<keyword evidence="6" id="KW-0645">Protease</keyword>
<dbReference type="GO" id="GO:0016020">
    <property type="term" value="C:membrane"/>
    <property type="evidence" value="ECO:0007669"/>
    <property type="project" value="UniProtKB-SubCell"/>
</dbReference>
<reference evidence="8" key="1">
    <citation type="submission" date="2020-04" db="EMBL/GenBank/DDBJ databases">
        <authorList>
            <person name="Zhang T."/>
        </authorList>
    </citation>
    <scope>NUCLEOTIDE SEQUENCE</scope>
    <source>
        <strain evidence="8">HKST-UBA14</strain>
    </source>
</reference>
<evidence type="ECO:0000313" key="9">
    <source>
        <dbReference type="Proteomes" id="UP000783287"/>
    </source>
</evidence>
<dbReference type="EMBL" id="JAGQLK010000025">
    <property type="protein sequence ID" value="MCA9383085.1"/>
    <property type="molecule type" value="Genomic_DNA"/>
</dbReference>